<keyword evidence="2" id="KW-0812">Transmembrane</keyword>
<keyword evidence="5" id="KW-1185">Reference proteome</keyword>
<reference evidence="4 5" key="1">
    <citation type="journal article" date="2022" name="Nat. Genet.">
        <title>Improved pea reference genome and pan-genome highlight genomic features and evolutionary characteristics.</title>
        <authorList>
            <person name="Yang T."/>
            <person name="Liu R."/>
            <person name="Luo Y."/>
            <person name="Hu S."/>
            <person name="Wang D."/>
            <person name="Wang C."/>
            <person name="Pandey M.K."/>
            <person name="Ge S."/>
            <person name="Xu Q."/>
            <person name="Li N."/>
            <person name="Li G."/>
            <person name="Huang Y."/>
            <person name="Saxena R.K."/>
            <person name="Ji Y."/>
            <person name="Li M."/>
            <person name="Yan X."/>
            <person name="He Y."/>
            <person name="Liu Y."/>
            <person name="Wang X."/>
            <person name="Xiang C."/>
            <person name="Varshney R.K."/>
            <person name="Ding H."/>
            <person name="Gao S."/>
            <person name="Zong X."/>
        </authorList>
    </citation>
    <scope>NUCLEOTIDE SEQUENCE [LARGE SCALE GENOMIC DNA]</scope>
    <source>
        <strain evidence="4 5">cv. Zhongwan 6</strain>
    </source>
</reference>
<dbReference type="EMBL" id="JAMSHJ010000007">
    <property type="protein sequence ID" value="KAI5384133.1"/>
    <property type="molecule type" value="Genomic_DNA"/>
</dbReference>
<accession>A0A9D4VHQ5</accession>
<organism evidence="4 5">
    <name type="scientific">Pisum sativum</name>
    <name type="common">Garden pea</name>
    <name type="synonym">Lathyrus oleraceus</name>
    <dbReference type="NCBI Taxonomy" id="3888"/>
    <lineage>
        <taxon>Eukaryota</taxon>
        <taxon>Viridiplantae</taxon>
        <taxon>Streptophyta</taxon>
        <taxon>Embryophyta</taxon>
        <taxon>Tracheophyta</taxon>
        <taxon>Spermatophyta</taxon>
        <taxon>Magnoliopsida</taxon>
        <taxon>eudicotyledons</taxon>
        <taxon>Gunneridae</taxon>
        <taxon>Pentapetalae</taxon>
        <taxon>rosids</taxon>
        <taxon>fabids</taxon>
        <taxon>Fabales</taxon>
        <taxon>Fabaceae</taxon>
        <taxon>Papilionoideae</taxon>
        <taxon>50 kb inversion clade</taxon>
        <taxon>NPAAA clade</taxon>
        <taxon>Hologalegina</taxon>
        <taxon>IRL clade</taxon>
        <taxon>Fabeae</taxon>
        <taxon>Lathyrus</taxon>
    </lineage>
</organism>
<feature type="transmembrane region" description="Helical" evidence="2">
    <location>
        <begin position="56"/>
        <end position="74"/>
    </location>
</feature>
<dbReference type="Pfam" id="PF24867">
    <property type="entry name" value="DUF7733"/>
    <property type="match status" value="1"/>
</dbReference>
<feature type="domain" description="DUF7733" evidence="3">
    <location>
        <begin position="32"/>
        <end position="229"/>
    </location>
</feature>
<gene>
    <name evidence="4" type="ORF">KIW84_071230</name>
</gene>
<dbReference type="Proteomes" id="UP001058974">
    <property type="component" value="Chromosome 7"/>
</dbReference>
<dbReference type="OrthoDB" id="2020376at2759"/>
<dbReference type="AlphaFoldDB" id="A0A9D4VHQ5"/>
<keyword evidence="2" id="KW-0472">Membrane</keyword>
<evidence type="ECO:0000313" key="5">
    <source>
        <dbReference type="Proteomes" id="UP001058974"/>
    </source>
</evidence>
<evidence type="ECO:0000256" key="2">
    <source>
        <dbReference type="SAM" id="Phobius"/>
    </source>
</evidence>
<proteinExistence type="predicted"/>
<evidence type="ECO:0000256" key="1">
    <source>
        <dbReference type="SAM" id="MobiDB-lite"/>
    </source>
</evidence>
<evidence type="ECO:0000313" key="4">
    <source>
        <dbReference type="EMBL" id="KAI5384133.1"/>
    </source>
</evidence>
<feature type="transmembrane region" description="Helical" evidence="2">
    <location>
        <begin position="94"/>
        <end position="115"/>
    </location>
</feature>
<keyword evidence="2" id="KW-1133">Transmembrane helix</keyword>
<dbReference type="Gramene" id="PSAT_LOCUS32826_t1">
    <property type="protein sequence ID" value="CAL5214618.1"/>
    <property type="gene ID" value="PSAT_LOCUS32826"/>
</dbReference>
<feature type="transmembrane region" description="Helical" evidence="2">
    <location>
        <begin position="193"/>
        <end position="217"/>
    </location>
</feature>
<dbReference type="PANTHER" id="PTHR33829:SF3">
    <property type="entry name" value="PROTEIN, PUTATIVE-RELATED"/>
    <property type="match status" value="1"/>
</dbReference>
<dbReference type="PANTHER" id="PTHR33829">
    <property type="entry name" value="OSJNBA0044M19.10 PROTEIN"/>
    <property type="match status" value="1"/>
</dbReference>
<comment type="caution">
    <text evidence="4">The sequence shown here is derived from an EMBL/GenBank/DDBJ whole genome shotgun (WGS) entry which is preliminary data.</text>
</comment>
<dbReference type="InterPro" id="IPR056635">
    <property type="entry name" value="DUF7733"/>
</dbReference>
<sequence>MSGVSMAVAGGRNETEKRQQQHGSMTMMGSLRVIELQLVAFVLVFSASGLVPLLDLLFPVFVSIYLLALSRFVFPSYSHGVSQTIFHGSKAFRVYVIVGTTVGLFLPLAYVLGGFGRGDKHAVRSASPHLFLISFQILTENIISGLSMFSPPVRALVPLIYTVRRIFVDINWIQDVWINIILPPNAHIKDKTWFWFGRVLAMANLVYFSINLFGFLIPRFLPRAFKRYFQEREEIYAKAAEDKPHVPKRKTTNLCL</sequence>
<dbReference type="Gramene" id="Psat7g044280.1">
    <property type="protein sequence ID" value="Psat7g044280.1.cds"/>
    <property type="gene ID" value="Psat7g044280"/>
</dbReference>
<feature type="region of interest" description="Disordered" evidence="1">
    <location>
        <begin position="1"/>
        <end position="23"/>
    </location>
</feature>
<dbReference type="Gramene" id="Psat07G0123000-T1">
    <property type="protein sequence ID" value="KAI5384133.1"/>
    <property type="gene ID" value="KIW84_071230"/>
</dbReference>
<protein>
    <recommendedName>
        <fullName evidence="3">DUF7733 domain-containing protein</fullName>
    </recommendedName>
</protein>
<feature type="transmembrane region" description="Helical" evidence="2">
    <location>
        <begin position="33"/>
        <end position="50"/>
    </location>
</feature>
<evidence type="ECO:0000259" key="3">
    <source>
        <dbReference type="Pfam" id="PF24867"/>
    </source>
</evidence>
<name>A0A9D4VHQ5_PEA</name>